<name>A0A5B7EXP8_PORTR</name>
<organism evidence="1 2">
    <name type="scientific">Portunus trituberculatus</name>
    <name type="common">Swimming crab</name>
    <name type="synonym">Neptunus trituberculatus</name>
    <dbReference type="NCBI Taxonomy" id="210409"/>
    <lineage>
        <taxon>Eukaryota</taxon>
        <taxon>Metazoa</taxon>
        <taxon>Ecdysozoa</taxon>
        <taxon>Arthropoda</taxon>
        <taxon>Crustacea</taxon>
        <taxon>Multicrustacea</taxon>
        <taxon>Malacostraca</taxon>
        <taxon>Eumalacostraca</taxon>
        <taxon>Eucarida</taxon>
        <taxon>Decapoda</taxon>
        <taxon>Pleocyemata</taxon>
        <taxon>Brachyura</taxon>
        <taxon>Eubrachyura</taxon>
        <taxon>Portunoidea</taxon>
        <taxon>Portunidae</taxon>
        <taxon>Portuninae</taxon>
        <taxon>Portunus</taxon>
    </lineage>
</organism>
<accession>A0A5B7EXP8</accession>
<dbReference type="Proteomes" id="UP000324222">
    <property type="component" value="Unassembled WGS sequence"/>
</dbReference>
<gene>
    <name evidence="1" type="ORF">E2C01_032511</name>
</gene>
<comment type="caution">
    <text evidence="1">The sequence shown here is derived from an EMBL/GenBank/DDBJ whole genome shotgun (WGS) entry which is preliminary data.</text>
</comment>
<protein>
    <submittedName>
        <fullName evidence="1">Uncharacterized protein</fullName>
    </submittedName>
</protein>
<evidence type="ECO:0000313" key="2">
    <source>
        <dbReference type="Proteomes" id="UP000324222"/>
    </source>
</evidence>
<keyword evidence="2" id="KW-1185">Reference proteome</keyword>
<sequence>MHLGGDMGPNMGTTINKIAGATNGRKLNSTSYVYSSIFFTSGFPSLSGWCLLAKDSWHYGIVSSNGCSSYLQNKAMTQTCAPEDPLALKVALYHGNLREGVDSISEALKRTEERNIISNTKPTSI</sequence>
<proteinExistence type="predicted"/>
<dbReference type="EMBL" id="VSRR010004228">
    <property type="protein sequence ID" value="MPC38992.1"/>
    <property type="molecule type" value="Genomic_DNA"/>
</dbReference>
<evidence type="ECO:0000313" key="1">
    <source>
        <dbReference type="EMBL" id="MPC38992.1"/>
    </source>
</evidence>
<reference evidence="1 2" key="1">
    <citation type="submission" date="2019-05" db="EMBL/GenBank/DDBJ databases">
        <title>Another draft genome of Portunus trituberculatus and its Hox gene families provides insights of decapod evolution.</title>
        <authorList>
            <person name="Jeong J.-H."/>
            <person name="Song I."/>
            <person name="Kim S."/>
            <person name="Choi T."/>
            <person name="Kim D."/>
            <person name="Ryu S."/>
            <person name="Kim W."/>
        </authorList>
    </citation>
    <scope>NUCLEOTIDE SEQUENCE [LARGE SCALE GENOMIC DNA]</scope>
    <source>
        <tissue evidence="1">Muscle</tissue>
    </source>
</reference>
<dbReference type="AlphaFoldDB" id="A0A5B7EXP8"/>